<evidence type="ECO:0000256" key="1">
    <source>
        <dbReference type="SAM" id="MobiDB-lite"/>
    </source>
</evidence>
<evidence type="ECO:0000313" key="3">
    <source>
        <dbReference type="EMBL" id="SVP92194.1"/>
    </source>
</evidence>
<organism evidence="3">
    <name type="scientific">Theileria annulata</name>
    <dbReference type="NCBI Taxonomy" id="5874"/>
    <lineage>
        <taxon>Eukaryota</taxon>
        <taxon>Sar</taxon>
        <taxon>Alveolata</taxon>
        <taxon>Apicomplexa</taxon>
        <taxon>Aconoidasida</taxon>
        <taxon>Piroplasmida</taxon>
        <taxon>Theileriidae</taxon>
        <taxon>Theileria</taxon>
    </lineage>
</organism>
<feature type="signal peptide" evidence="2">
    <location>
        <begin position="1"/>
        <end position="17"/>
    </location>
</feature>
<feature type="compositionally biased region" description="Basic and acidic residues" evidence="1">
    <location>
        <begin position="1472"/>
        <end position="1484"/>
    </location>
</feature>
<feature type="region of interest" description="Disordered" evidence="1">
    <location>
        <begin position="1472"/>
        <end position="1630"/>
    </location>
</feature>
<feature type="compositionally biased region" description="Acidic residues" evidence="1">
    <location>
        <begin position="1615"/>
        <end position="1630"/>
    </location>
</feature>
<name>A0A3B0MQS7_THEAN</name>
<reference evidence="3" key="1">
    <citation type="submission" date="2018-07" db="EMBL/GenBank/DDBJ databases">
        <authorList>
            <person name="Quirk P.G."/>
            <person name="Krulwich T.A."/>
        </authorList>
    </citation>
    <scope>NUCLEOTIDE SEQUENCE</scope>
    <source>
        <strain evidence="3">Anand</strain>
    </source>
</reference>
<feature type="compositionally biased region" description="Basic and acidic residues" evidence="1">
    <location>
        <begin position="375"/>
        <end position="387"/>
    </location>
</feature>
<sequence>MDLFTLLFLSLISSYDCIIYSRPSSLLNFSNINTTEITIRDSNHHSYQEHEYTPKSGVQIYKVTDGFGVVWEDKQKLNPCSGATTLTKNHLIHLIHLRIKRSSKIVEDKFYKRFESKFVNISDKEYDILRLDTDQLTDNSIYFDINSKEIDEHLFKTTIRPFDGVPTLLLQPLPSYKLVAIYDDFRTVWSKKSTQVYVEKLIAYYFFTKYYLIMLSINVKEETKYLCFMFKDGNWLEIEYYTFMNKFLRLKSHIPITGHLSFDILNLPDDQDYSIEKDEKYSIELATYYPRRGFVLNSVLKGEHIIWESATERCVSIRLVKKKGTIYGINLSLNDDRENHTTLNFVFDDYVFKSATDEEFKEFGKKLLDPSDYQKYQEERGKNKPPESQEEPEVIIEEPEGDQEEDQAEEAEIPKETHIPQGSEMPEESYIPKETSTPPESTQRGESSDSKEHEDSTESTFHEEHTSDGDSVPQLLDISNYNTRVFMRNSFNMDNVDTFEFLPMPKVKVSSIIDGSMFIWENSKQAHSFSKLYVHYRNDLSQLLKLVTHVKTGEVYTFFKRHNAGFLSIPSSDYDLLFDKMGNSINLLDNSILLNLSTTPQEKYFDYYNEYDDGVNISKLITRSTFKLSKIIDGQHVLWHSTTNESCSSVSRNRFYKNSELLVLNFSGLLSFSTKFFKKTDEGYSEIDQNTYNSDYKSLKDSIPFISNVSLNINSSPGEVNFLYNESVEGKFIHGKYYPKSGYVLNKVSSGSNVLWTSTKNRCKQVSVLSGPNSKKLVRLLFSNSTLPELYFNLVNGKFVKLRNFIEFDFTLKEYKKPESDVDACAFCKSQLEREFLLTSDVQKIYLNINIDTSNIYTCFESDLVMNKIFVPKDGNVFTNITDGSVILFNSKSDFNLCVYIQVFYGNGSPRLAILRTLPIETSTKGSLSFLELSDLVKNITPEEFKTKMAELTDELNRLNQAQNKIPLNISSPGTEYSERDDRFRGLNFKEFRTKEGYFFSKIIFSNDLVYSLDSDEDCVSVRIYFFLKFPYLVELEFSLVDSKNTKLYLYRYSNDFITLDFDHFNNLLRSISGLVSKCTILDLGDYNSTNRFEMPDPETNSDCKLNHKLFSSSYIYFTEINSRNMVVWRITSDLFFAKNVKVHYLDKNPYLIKILLQNLDNDETNLFYEYNKNTWNSINYTEYTNKLNKHSTSGKDESNVAPGVFDLFDVDITKNINPDHVLYVSSKANGVIFVQASLKDDSDGIRSVSNNGKLMWKSSSQDSVCKNCFVYYFDGTPQLLKLVLLSESDTESFIYKHVSNGYWVEIDDDIFTRKLASFESLSKVNVDREPTQKVVFKLDTSNIDKSLVRFTQHQLKNLPYNQYKPIGRGSFSEVVDGSSIWRSDSDSECNLVRIYLFKGSPFLCKLFLSNDLGVDTYLYFEYADGNWNKLTSNDFESKLDHLTQDTEFENESDAGQSDEEETIRSDIKVEIPSEDGERIEPQRADTLGGVRDSFETTEQGDEQSQDTELENEPDDSNTDGDSSDIKVEIPSEDGERIEPQRADTLGGVRDSFETTEQGDEQSQDTELENEPDDSNTDGDSSDIKVEIPSEDGERIEPQRADTLGGVRDSFETTEQGEEQSQDTELENESDDIDCKIDLNSLDSDLCTYVNGTLFNLSYTLMKAKPTVLIKEIKDNDSVVWSSSDEKHCTHAKIYLHKDSGVLGQLVVKSKASKLVFVKKVGDSWHLVDENDFNQNYGDLLNKCSSS</sequence>
<dbReference type="EMBL" id="UIVT01000002">
    <property type="protein sequence ID" value="SVP92194.1"/>
    <property type="molecule type" value="Genomic_DNA"/>
</dbReference>
<evidence type="ECO:0000256" key="2">
    <source>
        <dbReference type="SAM" id="SignalP"/>
    </source>
</evidence>
<gene>
    <name evidence="3" type="ORF">TAT_000214500</name>
    <name evidence="4" type="ORF">TAV_000214500</name>
</gene>
<accession>A0A3B0MQS7</accession>
<feature type="region of interest" description="Disordered" evidence="1">
    <location>
        <begin position="371"/>
        <end position="475"/>
    </location>
</feature>
<feature type="compositionally biased region" description="Basic and acidic residues" evidence="1">
    <location>
        <begin position="446"/>
        <end position="468"/>
    </location>
</feature>
<proteinExistence type="predicted"/>
<evidence type="ECO:0000313" key="4">
    <source>
        <dbReference type="EMBL" id="SVP92352.1"/>
    </source>
</evidence>
<feature type="compositionally biased region" description="Acidic residues" evidence="1">
    <location>
        <begin position="1557"/>
        <end position="1581"/>
    </location>
</feature>
<evidence type="ECO:0008006" key="5">
    <source>
        <dbReference type="Google" id="ProtNLM"/>
    </source>
</evidence>
<dbReference type="VEuPathDB" id="PiroplasmaDB:TA11485"/>
<feature type="compositionally biased region" description="Polar residues" evidence="1">
    <location>
        <begin position="434"/>
        <end position="445"/>
    </location>
</feature>
<feature type="chain" id="PRO_5036076005" description="SfiI-subtelomeric related protein family member" evidence="2">
    <location>
        <begin position="18"/>
        <end position="1747"/>
    </location>
</feature>
<feature type="compositionally biased region" description="Basic and acidic residues" evidence="1">
    <location>
        <begin position="1582"/>
        <end position="1600"/>
    </location>
</feature>
<dbReference type="InterPro" id="IPR007480">
    <property type="entry name" value="DUF529"/>
</dbReference>
<feature type="compositionally biased region" description="Basic and acidic residues" evidence="1">
    <location>
        <begin position="1524"/>
        <end position="1542"/>
    </location>
</feature>
<protein>
    <recommendedName>
        <fullName evidence="5">SfiI-subtelomeric related protein family member</fullName>
    </recommendedName>
</protein>
<dbReference type="EMBL" id="UIVS01000002">
    <property type="protein sequence ID" value="SVP92352.1"/>
    <property type="molecule type" value="Genomic_DNA"/>
</dbReference>
<dbReference type="Pfam" id="PF04385">
    <property type="entry name" value="FAINT"/>
    <property type="match status" value="8"/>
</dbReference>
<feature type="compositionally biased region" description="Acidic residues" evidence="1">
    <location>
        <begin position="388"/>
        <end position="411"/>
    </location>
</feature>
<keyword evidence="2" id="KW-0732">Signal</keyword>
<feature type="compositionally biased region" description="Acidic residues" evidence="1">
    <location>
        <begin position="1499"/>
        <end position="1523"/>
    </location>
</feature>